<dbReference type="SUPFAM" id="SSF56176">
    <property type="entry name" value="FAD-binding/transporter-associated domain-like"/>
    <property type="match status" value="1"/>
</dbReference>
<dbReference type="Proteomes" id="UP000184603">
    <property type="component" value="Unassembled WGS sequence"/>
</dbReference>
<organism evidence="7 8">
    <name type="scientific">Desulfopila aestuarii DSM 18488</name>
    <dbReference type="NCBI Taxonomy" id="1121416"/>
    <lineage>
        <taxon>Bacteria</taxon>
        <taxon>Pseudomonadati</taxon>
        <taxon>Thermodesulfobacteriota</taxon>
        <taxon>Desulfobulbia</taxon>
        <taxon>Desulfobulbales</taxon>
        <taxon>Desulfocapsaceae</taxon>
        <taxon>Desulfopila</taxon>
    </lineage>
</organism>
<dbReference type="PANTHER" id="PTHR42934">
    <property type="entry name" value="GLYCOLATE OXIDASE SUBUNIT GLCD"/>
    <property type="match status" value="1"/>
</dbReference>
<keyword evidence="5" id="KW-0560">Oxidoreductase</keyword>
<dbReference type="PROSITE" id="PS51387">
    <property type="entry name" value="FAD_PCMH"/>
    <property type="match status" value="1"/>
</dbReference>
<dbReference type="EMBL" id="FRFE01000016">
    <property type="protein sequence ID" value="SHO50034.1"/>
    <property type="molecule type" value="Genomic_DNA"/>
</dbReference>
<dbReference type="GO" id="GO:0071949">
    <property type="term" value="F:FAD binding"/>
    <property type="evidence" value="ECO:0007669"/>
    <property type="project" value="InterPro"/>
</dbReference>
<evidence type="ECO:0000313" key="7">
    <source>
        <dbReference type="EMBL" id="SHO50034.1"/>
    </source>
</evidence>
<dbReference type="InterPro" id="IPR016171">
    <property type="entry name" value="Vanillyl_alc_oxidase_C-sub2"/>
</dbReference>
<dbReference type="STRING" id="1121416.SAMN02745220_03229"/>
<accession>A0A1M7YBK9</accession>
<evidence type="ECO:0000313" key="8">
    <source>
        <dbReference type="Proteomes" id="UP000184603"/>
    </source>
</evidence>
<dbReference type="GO" id="GO:0016491">
    <property type="term" value="F:oxidoreductase activity"/>
    <property type="evidence" value="ECO:0007669"/>
    <property type="project" value="UniProtKB-KW"/>
</dbReference>
<dbReference type="InterPro" id="IPR016169">
    <property type="entry name" value="FAD-bd_PCMH_sub2"/>
</dbReference>
<keyword evidence="3" id="KW-0285">Flavoprotein</keyword>
<evidence type="ECO:0000256" key="3">
    <source>
        <dbReference type="ARBA" id="ARBA00022630"/>
    </source>
</evidence>
<evidence type="ECO:0000256" key="4">
    <source>
        <dbReference type="ARBA" id="ARBA00022827"/>
    </source>
</evidence>
<evidence type="ECO:0000256" key="1">
    <source>
        <dbReference type="ARBA" id="ARBA00001974"/>
    </source>
</evidence>
<dbReference type="InterPro" id="IPR016166">
    <property type="entry name" value="FAD-bd_PCMH"/>
</dbReference>
<keyword evidence="8" id="KW-1185">Reference proteome</keyword>
<feature type="domain" description="FAD-binding PCMH-type" evidence="6">
    <location>
        <begin position="36"/>
        <end position="215"/>
    </location>
</feature>
<dbReference type="Gene3D" id="1.10.45.10">
    <property type="entry name" value="Vanillyl-alcohol Oxidase, Chain A, domain 4"/>
    <property type="match status" value="1"/>
</dbReference>
<evidence type="ECO:0000259" key="6">
    <source>
        <dbReference type="PROSITE" id="PS51387"/>
    </source>
</evidence>
<protein>
    <submittedName>
        <fullName evidence="7">Glycolate oxidase</fullName>
    </submittedName>
</protein>
<dbReference type="PANTHER" id="PTHR42934:SF2">
    <property type="entry name" value="GLYCOLATE OXIDASE SUBUNIT GLCD"/>
    <property type="match status" value="1"/>
</dbReference>
<dbReference type="FunFam" id="3.30.70.2740:FF:000001">
    <property type="entry name" value="D-lactate dehydrogenase mitochondrial"/>
    <property type="match status" value="1"/>
</dbReference>
<dbReference type="Pfam" id="PF01565">
    <property type="entry name" value="FAD_binding_4"/>
    <property type="match status" value="1"/>
</dbReference>
<evidence type="ECO:0000256" key="5">
    <source>
        <dbReference type="ARBA" id="ARBA00023002"/>
    </source>
</evidence>
<dbReference type="InterPro" id="IPR036318">
    <property type="entry name" value="FAD-bd_PCMH-like_sf"/>
</dbReference>
<name>A0A1M7YBK9_9BACT</name>
<sequence length="457" mass="49629">MLKPDVKMELVAIVGSDRYVDQPEVLTCYSYDSFAEEAMPEAVIFPLTTEEVAEVMRIASREKIPVTARGAGTSVCGGPVPVQHGIVLCFSKMNKILSINTRDRHAVVQPGVVNLDLQKALAPHGFFFPPDPGSMNFSTIGGNVSHNAGGPRCLKYGVTVDYVLGMQVVLASGKVVRFGSKNIKDVTGYNFSALYCGSEGTLGLVTEIILRVVPRPETMQTLLVTFDSLDNTARAVSDIIGSGILPAAMELMDKMTINAIEDAVGIGLPREAEGTLLIEVDGTTEACSRERQQIVAKVQEHGAVTIEEACTEEDRNRLWTARRAAYGVFAKISPNIVSEDVTVPVSRVPEMIRKIVEITDRYGLKAGVLAHAGDGNMHPLVCTDRENHEEWQRVEKAFAEIFQAAADMEGTLSGEHGIGLAKAEYLPLVMDQDTRDFMALIKHAVDPDNILNPGKFV</sequence>
<dbReference type="SUPFAM" id="SSF55103">
    <property type="entry name" value="FAD-linked oxidases, C-terminal domain"/>
    <property type="match status" value="1"/>
</dbReference>
<dbReference type="InterPro" id="IPR051914">
    <property type="entry name" value="FAD-linked_OxidoTrans_Type4"/>
</dbReference>
<dbReference type="Pfam" id="PF02913">
    <property type="entry name" value="FAD-oxidase_C"/>
    <property type="match status" value="1"/>
</dbReference>
<dbReference type="Gene3D" id="3.30.70.2740">
    <property type="match status" value="1"/>
</dbReference>
<dbReference type="RefSeq" id="WP_073614697.1">
    <property type="nucleotide sequence ID" value="NZ_FRFE01000016.1"/>
</dbReference>
<dbReference type="Gene3D" id="3.30.465.10">
    <property type="match status" value="1"/>
</dbReference>
<comment type="cofactor">
    <cofactor evidence="1">
        <name>FAD</name>
        <dbReference type="ChEBI" id="CHEBI:57692"/>
    </cofactor>
</comment>
<comment type="similarity">
    <text evidence="2">Belongs to the FAD-binding oxidoreductase/transferase type 4 family.</text>
</comment>
<dbReference type="AlphaFoldDB" id="A0A1M7YBK9"/>
<dbReference type="InterPro" id="IPR006094">
    <property type="entry name" value="Oxid_FAD_bind_N"/>
</dbReference>
<evidence type="ECO:0000256" key="2">
    <source>
        <dbReference type="ARBA" id="ARBA00008000"/>
    </source>
</evidence>
<dbReference type="InterPro" id="IPR016164">
    <property type="entry name" value="FAD-linked_Oxase-like_C"/>
</dbReference>
<gene>
    <name evidence="7" type="ORF">SAMN02745220_03229</name>
</gene>
<keyword evidence="4" id="KW-0274">FAD</keyword>
<reference evidence="7 8" key="1">
    <citation type="submission" date="2016-12" db="EMBL/GenBank/DDBJ databases">
        <authorList>
            <person name="Song W.-J."/>
            <person name="Kurnit D.M."/>
        </authorList>
    </citation>
    <scope>NUCLEOTIDE SEQUENCE [LARGE SCALE GENOMIC DNA]</scope>
    <source>
        <strain evidence="7 8">DSM 18488</strain>
    </source>
</reference>
<proteinExistence type="inferred from homology"/>
<dbReference type="OrthoDB" id="9811557at2"/>
<dbReference type="FunFam" id="1.10.45.10:FF:000001">
    <property type="entry name" value="D-lactate dehydrogenase mitochondrial"/>
    <property type="match status" value="1"/>
</dbReference>
<dbReference type="InterPro" id="IPR004113">
    <property type="entry name" value="FAD-bd_oxidored_4_C"/>
</dbReference>